<dbReference type="InterPro" id="IPR035979">
    <property type="entry name" value="RBD_domain_sf"/>
</dbReference>
<dbReference type="InterPro" id="IPR007201">
    <property type="entry name" value="Mei2-like_Rrm_C"/>
</dbReference>
<dbReference type="Proteomes" id="UP000623129">
    <property type="component" value="Unassembled WGS sequence"/>
</dbReference>
<dbReference type="Gene3D" id="3.30.70.330">
    <property type="match status" value="1"/>
</dbReference>
<dbReference type="AlphaFoldDB" id="A0A833R503"/>
<dbReference type="InterPro" id="IPR012677">
    <property type="entry name" value="Nucleotide-bd_a/b_plait_sf"/>
</dbReference>
<evidence type="ECO:0000313" key="3">
    <source>
        <dbReference type="Proteomes" id="UP000623129"/>
    </source>
</evidence>
<accession>A0A833R503</accession>
<organism evidence="2 3">
    <name type="scientific">Carex littledalei</name>
    <dbReference type="NCBI Taxonomy" id="544730"/>
    <lineage>
        <taxon>Eukaryota</taxon>
        <taxon>Viridiplantae</taxon>
        <taxon>Streptophyta</taxon>
        <taxon>Embryophyta</taxon>
        <taxon>Tracheophyta</taxon>
        <taxon>Spermatophyta</taxon>
        <taxon>Magnoliopsida</taxon>
        <taxon>Liliopsida</taxon>
        <taxon>Poales</taxon>
        <taxon>Cyperaceae</taxon>
        <taxon>Cyperoideae</taxon>
        <taxon>Cariceae</taxon>
        <taxon>Carex</taxon>
        <taxon>Carex subgen. Euthyceras</taxon>
    </lineage>
</organism>
<comment type="caution">
    <text evidence="2">The sequence shown here is derived from an EMBL/GenBank/DDBJ whole genome shotgun (WGS) entry which is preliminary data.</text>
</comment>
<evidence type="ECO:0000259" key="1">
    <source>
        <dbReference type="Pfam" id="PF04059"/>
    </source>
</evidence>
<reference evidence="2" key="1">
    <citation type="submission" date="2020-01" db="EMBL/GenBank/DDBJ databases">
        <title>Genome sequence of Kobresia littledalei, the first chromosome-level genome in the family Cyperaceae.</title>
        <authorList>
            <person name="Qu G."/>
        </authorList>
    </citation>
    <scope>NUCLEOTIDE SEQUENCE</scope>
    <source>
        <strain evidence="2">C.B.Clarke</strain>
        <tissue evidence="2">Leaf</tissue>
    </source>
</reference>
<feature type="domain" description="Mei2-like C-terminal RNA recognition motif" evidence="1">
    <location>
        <begin position="23"/>
        <end position="93"/>
    </location>
</feature>
<proteinExistence type="predicted"/>
<sequence length="134" mass="15546">MLDQHCAEQQKRLEHVHEDKNLVKSEYDFVYLPIDFSTRANKGYAFVNFTTVEAANNANKEIHRRKWVIFNSKKVARVCYARVQGKTALVNRFSCSQFRCDTDEFLPATFTPPRNGTTSLPPPDIVGKRIIYFQ</sequence>
<name>A0A833R503_9POAL</name>
<dbReference type="SUPFAM" id="SSF54928">
    <property type="entry name" value="RNA-binding domain, RBD"/>
    <property type="match status" value="1"/>
</dbReference>
<evidence type="ECO:0000313" key="2">
    <source>
        <dbReference type="EMBL" id="KAF3333812.1"/>
    </source>
</evidence>
<protein>
    <submittedName>
        <fullName evidence="2">Protein terminal ear1</fullName>
    </submittedName>
</protein>
<dbReference type="Pfam" id="PF04059">
    <property type="entry name" value="RRM_2"/>
    <property type="match status" value="1"/>
</dbReference>
<dbReference type="GO" id="GO:0003676">
    <property type="term" value="F:nucleic acid binding"/>
    <property type="evidence" value="ECO:0007669"/>
    <property type="project" value="InterPro"/>
</dbReference>
<gene>
    <name evidence="2" type="ORF">FCM35_KLT01503</name>
</gene>
<dbReference type="EMBL" id="SWLB01000010">
    <property type="protein sequence ID" value="KAF3333812.1"/>
    <property type="molecule type" value="Genomic_DNA"/>
</dbReference>
<keyword evidence="3" id="KW-1185">Reference proteome</keyword>
<dbReference type="OrthoDB" id="417481at2759"/>